<dbReference type="AlphaFoldDB" id="A0A317XHY3"/>
<feature type="signal peptide" evidence="1">
    <location>
        <begin position="1"/>
        <end position="18"/>
    </location>
</feature>
<feature type="chain" id="PRO_5016245821" evidence="1">
    <location>
        <begin position="19"/>
        <end position="180"/>
    </location>
</feature>
<evidence type="ECO:0000313" key="2">
    <source>
        <dbReference type="EMBL" id="PWY97765.1"/>
    </source>
</evidence>
<name>A0A317XHY3_9BASI</name>
<evidence type="ECO:0000256" key="1">
    <source>
        <dbReference type="SAM" id="SignalP"/>
    </source>
</evidence>
<reference evidence="2 3" key="1">
    <citation type="journal article" date="2018" name="Mol. Biol. Evol.">
        <title>Broad Genomic Sampling Reveals a Smut Pathogenic Ancestry of the Fungal Clade Ustilaginomycotina.</title>
        <authorList>
            <person name="Kijpornyongpan T."/>
            <person name="Mondo S.J."/>
            <person name="Barry K."/>
            <person name="Sandor L."/>
            <person name="Lee J."/>
            <person name="Lipzen A."/>
            <person name="Pangilinan J."/>
            <person name="LaButti K."/>
            <person name="Hainaut M."/>
            <person name="Henrissat B."/>
            <person name="Grigoriev I.V."/>
            <person name="Spatafora J.W."/>
            <person name="Aime M.C."/>
        </authorList>
    </citation>
    <scope>NUCLEOTIDE SEQUENCE [LARGE SCALE GENOMIC DNA]</scope>
    <source>
        <strain evidence="2 3">MCA 3645</strain>
    </source>
</reference>
<proteinExistence type="predicted"/>
<protein>
    <submittedName>
        <fullName evidence="2">Uncharacterized protein</fullName>
    </submittedName>
</protein>
<evidence type="ECO:0000313" key="3">
    <source>
        <dbReference type="Proteomes" id="UP000246740"/>
    </source>
</evidence>
<organism evidence="2 3">
    <name type="scientific">Testicularia cyperi</name>
    <dbReference type="NCBI Taxonomy" id="1882483"/>
    <lineage>
        <taxon>Eukaryota</taxon>
        <taxon>Fungi</taxon>
        <taxon>Dikarya</taxon>
        <taxon>Basidiomycota</taxon>
        <taxon>Ustilaginomycotina</taxon>
        <taxon>Ustilaginomycetes</taxon>
        <taxon>Ustilaginales</taxon>
        <taxon>Anthracoideaceae</taxon>
        <taxon>Testicularia</taxon>
    </lineage>
</organism>
<keyword evidence="3" id="KW-1185">Reference proteome</keyword>
<gene>
    <name evidence="2" type="ORF">BCV70DRAFT_45230</name>
</gene>
<keyword evidence="1" id="KW-0732">Signal</keyword>
<dbReference type="Proteomes" id="UP000246740">
    <property type="component" value="Unassembled WGS sequence"/>
</dbReference>
<dbReference type="EMBL" id="KZ819202">
    <property type="protein sequence ID" value="PWY97765.1"/>
    <property type="molecule type" value="Genomic_DNA"/>
</dbReference>
<sequence>MWSCRLLLLSRVPYIAKGSHPMAPDTLTPDTRQVAEICEKSELAGPAPPRTSTRVRLQAIRRVHQGEGEPVKKSGQARSVWRKWPACLPSGWPACHDESDSTLASRWTCEHAAFPYYGPESHEQQRIGQVDKLSLGEVHRATPRYRLYSFPFQQLRRSLSHGSLVLGVDSYAECMHAVDV</sequence>
<dbReference type="InParanoid" id="A0A317XHY3"/>
<accession>A0A317XHY3</accession>